<evidence type="ECO:0000313" key="3">
    <source>
        <dbReference type="Proteomes" id="UP000239710"/>
    </source>
</evidence>
<comment type="caution">
    <text evidence="2">The sequence shown here is derived from an EMBL/GenBank/DDBJ whole genome shotgun (WGS) entry which is preliminary data.</text>
</comment>
<reference evidence="2 3" key="1">
    <citation type="submission" date="2016-08" db="EMBL/GenBank/DDBJ databases">
        <title>Evolution of the type three secretion system and type three effector repertoires in Xanthomonas.</title>
        <authorList>
            <person name="Merda D."/>
            <person name="Briand M."/>
            <person name="Bosis E."/>
            <person name="Rousseau C."/>
            <person name="Portier P."/>
            <person name="Jacques M.-A."/>
            <person name="Fischer-Le Saux M."/>
        </authorList>
    </citation>
    <scope>NUCLEOTIDE SEQUENCE [LARGE SCALE GENOMIC DNA]</scope>
    <source>
        <strain evidence="2 3">CFBP1976</strain>
    </source>
</reference>
<proteinExistence type="predicted"/>
<keyword evidence="3" id="KW-1185">Reference proteome</keyword>
<dbReference type="PRINTS" id="PR01490">
    <property type="entry name" value="RTXTOXIND"/>
</dbReference>
<dbReference type="PANTHER" id="PTHR30386">
    <property type="entry name" value="MEMBRANE FUSION SUBUNIT OF EMRAB-TOLC MULTIDRUG EFFLUX PUMP"/>
    <property type="match status" value="1"/>
</dbReference>
<protein>
    <recommendedName>
        <fullName evidence="1">AprE-like beta-barrel domain-containing protein</fullName>
    </recommendedName>
</protein>
<dbReference type="Proteomes" id="UP000239710">
    <property type="component" value="Unassembled WGS sequence"/>
</dbReference>
<name>A0ABX5BQQ5_9XANT</name>
<gene>
    <name evidence="2" type="ORF">XbrCFBP1976_13090</name>
</gene>
<dbReference type="PANTHER" id="PTHR30386:SF27">
    <property type="entry name" value="MEMBRANE FUSION PROTEIN (MFP) FAMILY PROTEIN"/>
    <property type="match status" value="1"/>
</dbReference>
<accession>A0ABX5BQQ5</accession>
<feature type="domain" description="AprE-like beta-barrel" evidence="1">
    <location>
        <begin position="10"/>
        <end position="78"/>
    </location>
</feature>
<dbReference type="EMBL" id="MDCE01000017">
    <property type="protein sequence ID" value="PPV06302.1"/>
    <property type="molecule type" value="Genomic_DNA"/>
</dbReference>
<dbReference type="InterPro" id="IPR058982">
    <property type="entry name" value="Beta-barrel_AprE"/>
</dbReference>
<evidence type="ECO:0000259" key="1">
    <source>
        <dbReference type="Pfam" id="PF26002"/>
    </source>
</evidence>
<sequence length="91" mass="9983">MVVVPSDDALEIEATVLNKDVGFVRPDQDVTVKVDGFPYTRYGSLTGKVVSVSYDAAQDEQLGLVFPAWVKLERATLNIDGERPRASRVSN</sequence>
<dbReference type="InterPro" id="IPR050739">
    <property type="entry name" value="MFP"/>
</dbReference>
<organism evidence="2 3">
    <name type="scientific">Xanthomonas bromi</name>
    <dbReference type="NCBI Taxonomy" id="56449"/>
    <lineage>
        <taxon>Bacteria</taxon>
        <taxon>Pseudomonadati</taxon>
        <taxon>Pseudomonadota</taxon>
        <taxon>Gammaproteobacteria</taxon>
        <taxon>Lysobacterales</taxon>
        <taxon>Lysobacteraceae</taxon>
        <taxon>Xanthomonas</taxon>
    </lineage>
</organism>
<evidence type="ECO:0000313" key="2">
    <source>
        <dbReference type="EMBL" id="PPV06302.1"/>
    </source>
</evidence>
<dbReference type="Pfam" id="PF26002">
    <property type="entry name" value="Beta-barrel_AprE"/>
    <property type="match status" value="1"/>
</dbReference>
<dbReference type="Gene3D" id="2.40.30.170">
    <property type="match status" value="1"/>
</dbReference>